<evidence type="ECO:0008006" key="4">
    <source>
        <dbReference type="Google" id="ProtNLM"/>
    </source>
</evidence>
<sequence>MNRRIALAIVGGVIAAFGVVALIATFINSRGAEATAWIFFLVSLTFVVAGGYLAVYNLRTNAADNQLKETGLIYDAIITSIDREIKSSITGSTTYTLTATGTRGDDTRAFTKEYPGVRPFFDVGQAVQIYVDPNNPKRFVIG</sequence>
<keyword evidence="1" id="KW-1133">Transmembrane helix</keyword>
<comment type="caution">
    <text evidence="2">The sequence shown here is derived from an EMBL/GenBank/DDBJ whole genome shotgun (WGS) entry which is preliminary data.</text>
</comment>
<keyword evidence="1" id="KW-0812">Transmembrane</keyword>
<evidence type="ECO:0000313" key="2">
    <source>
        <dbReference type="EMBL" id="MDP9806615.1"/>
    </source>
</evidence>
<dbReference type="Proteomes" id="UP001243212">
    <property type="component" value="Unassembled WGS sequence"/>
</dbReference>
<keyword evidence="3" id="KW-1185">Reference proteome</keyword>
<gene>
    <name evidence="2" type="ORF">J2S70_001197</name>
</gene>
<reference evidence="2 3" key="1">
    <citation type="submission" date="2023-07" db="EMBL/GenBank/DDBJ databases">
        <title>Sequencing the genomes of 1000 actinobacteria strains.</title>
        <authorList>
            <person name="Klenk H.-P."/>
        </authorList>
    </citation>
    <scope>NUCLEOTIDE SEQUENCE [LARGE SCALE GENOMIC DNA]</scope>
    <source>
        <strain evidence="2 3">DSM 17163</strain>
    </source>
</reference>
<keyword evidence="1" id="KW-0472">Membrane</keyword>
<proteinExistence type="predicted"/>
<evidence type="ECO:0000256" key="1">
    <source>
        <dbReference type="SAM" id="Phobius"/>
    </source>
</evidence>
<feature type="transmembrane region" description="Helical" evidence="1">
    <location>
        <begin position="7"/>
        <end position="28"/>
    </location>
</feature>
<name>A0ABT9NGS6_9ACTO</name>
<dbReference type="RefSeq" id="WP_307682826.1">
    <property type="nucleotide sequence ID" value="NZ_JAUSQX010000001.1"/>
</dbReference>
<accession>A0ABT9NGS6</accession>
<protein>
    <recommendedName>
        <fullName evidence="4">DUF3592 domain-containing protein</fullName>
    </recommendedName>
</protein>
<feature type="transmembrane region" description="Helical" evidence="1">
    <location>
        <begin position="34"/>
        <end position="58"/>
    </location>
</feature>
<organism evidence="2 3">
    <name type="scientific">Trueperella bonasi</name>
    <dbReference type="NCBI Taxonomy" id="312286"/>
    <lineage>
        <taxon>Bacteria</taxon>
        <taxon>Bacillati</taxon>
        <taxon>Actinomycetota</taxon>
        <taxon>Actinomycetes</taxon>
        <taxon>Actinomycetales</taxon>
        <taxon>Actinomycetaceae</taxon>
        <taxon>Trueperella</taxon>
    </lineage>
</organism>
<evidence type="ECO:0000313" key="3">
    <source>
        <dbReference type="Proteomes" id="UP001243212"/>
    </source>
</evidence>
<dbReference type="EMBL" id="JAUSQX010000001">
    <property type="protein sequence ID" value="MDP9806615.1"/>
    <property type="molecule type" value="Genomic_DNA"/>
</dbReference>